<evidence type="ECO:0000313" key="3">
    <source>
        <dbReference type="Proteomes" id="UP001604335"/>
    </source>
</evidence>
<accession>A0ABW7CBW3</accession>
<reference evidence="3" key="1">
    <citation type="journal article" date="2024" name="Algal Res.">
        <title>Biochemical, toxicological and genomic investigation of a high-biomass producing Limnothrix strain isolated from Italian shallow drinking water reservoir.</title>
        <authorList>
            <person name="Simonazzi M."/>
            <person name="Shishido T.K."/>
            <person name="Delbaje E."/>
            <person name="Wahlsten M."/>
            <person name="Fewer D.P."/>
            <person name="Sivonen K."/>
            <person name="Pezzolesi L."/>
            <person name="Pistocchi R."/>
        </authorList>
    </citation>
    <scope>NUCLEOTIDE SEQUENCE [LARGE SCALE GENOMIC DNA]</scope>
    <source>
        <strain evidence="3">LRLZ20PSL1</strain>
    </source>
</reference>
<evidence type="ECO:0000259" key="1">
    <source>
        <dbReference type="PROSITE" id="PS50146"/>
    </source>
</evidence>
<dbReference type="Pfam" id="PF19279">
    <property type="entry name" value="YegS_C"/>
    <property type="match status" value="1"/>
</dbReference>
<organism evidence="2 3">
    <name type="scientific">Limnothrix redekei LRLZ20PSL1</name>
    <dbReference type="NCBI Taxonomy" id="3112953"/>
    <lineage>
        <taxon>Bacteria</taxon>
        <taxon>Bacillati</taxon>
        <taxon>Cyanobacteriota</taxon>
        <taxon>Cyanophyceae</taxon>
        <taxon>Pseudanabaenales</taxon>
        <taxon>Pseudanabaenaceae</taxon>
        <taxon>Limnothrix</taxon>
    </lineage>
</organism>
<keyword evidence="3" id="KW-1185">Reference proteome</keyword>
<feature type="domain" description="DAGKc" evidence="1">
    <location>
        <begin position="4"/>
        <end position="131"/>
    </location>
</feature>
<dbReference type="Pfam" id="PF00781">
    <property type="entry name" value="DAGK_cat"/>
    <property type="match status" value="1"/>
</dbReference>
<dbReference type="SUPFAM" id="SSF111331">
    <property type="entry name" value="NAD kinase/diacylglycerol kinase-like"/>
    <property type="match status" value="1"/>
</dbReference>
<dbReference type="Gene3D" id="2.60.200.40">
    <property type="match status" value="1"/>
</dbReference>
<proteinExistence type="predicted"/>
<dbReference type="PROSITE" id="PS50146">
    <property type="entry name" value="DAGK"/>
    <property type="match status" value="1"/>
</dbReference>
<dbReference type="EMBL" id="JAZAQF010000042">
    <property type="protein sequence ID" value="MFG3817411.1"/>
    <property type="molecule type" value="Genomic_DNA"/>
</dbReference>
<dbReference type="SMART" id="SM00046">
    <property type="entry name" value="DAGKc"/>
    <property type="match status" value="1"/>
</dbReference>
<dbReference type="InterPro" id="IPR016064">
    <property type="entry name" value="NAD/diacylglycerol_kinase_sf"/>
</dbReference>
<keyword evidence="2" id="KW-0418">Kinase</keyword>
<evidence type="ECO:0000313" key="2">
    <source>
        <dbReference type="EMBL" id="MFG3817411.1"/>
    </source>
</evidence>
<dbReference type="PANTHER" id="PTHR30492">
    <property type="entry name" value="METHYLGLYOXAL SYNTHASE"/>
    <property type="match status" value="1"/>
</dbReference>
<gene>
    <name evidence="2" type="ORF">VPK24_07150</name>
</gene>
<dbReference type="GO" id="GO:0016301">
    <property type="term" value="F:kinase activity"/>
    <property type="evidence" value="ECO:0007669"/>
    <property type="project" value="UniProtKB-KW"/>
</dbReference>
<dbReference type="InterPro" id="IPR017438">
    <property type="entry name" value="ATP-NAD_kinase_N"/>
</dbReference>
<dbReference type="InterPro" id="IPR001206">
    <property type="entry name" value="Diacylglycerol_kinase_cat_dom"/>
</dbReference>
<dbReference type="NCBIfam" id="NF009604">
    <property type="entry name" value="PRK13057.1"/>
    <property type="match status" value="1"/>
</dbReference>
<protein>
    <submittedName>
        <fullName evidence="2">Lipid kinase</fullName>
        <ecNumber evidence="2">2.7.1.-</ecNumber>
    </submittedName>
</protein>
<dbReference type="RefSeq" id="WP_393011713.1">
    <property type="nucleotide sequence ID" value="NZ_JAZAQF010000042.1"/>
</dbReference>
<dbReference type="InterPro" id="IPR004363">
    <property type="entry name" value="Methylgl_synth"/>
</dbReference>
<dbReference type="InterPro" id="IPR005218">
    <property type="entry name" value="Diacylglycerol/lipid_kinase"/>
</dbReference>
<keyword evidence="2" id="KW-0808">Transferase</keyword>
<dbReference type="PANTHER" id="PTHR30492:SF0">
    <property type="entry name" value="METHYLGLYOXAL SYNTHASE"/>
    <property type="match status" value="1"/>
</dbReference>
<sequence>MDSVAPQRALLLVNSKSRRGRQLLGRAIAILDEMGFELIFRSTKRSSDFRDLIRQYASRIDCVIIGGGDGTLNAALPALIETRLPLGILPLGTANDLARTLAIPADLKQACAVVAQGVTKAIDVGQVNDRYFFNVASLGLSVSITRQLSGEIKKRWGVFAYAITAIQALWKSRPFTAKIEVNGELLTVKTVQIAVGNGRYYGGGLSVAWDASIDDQRLDLYSLEIAHWWQMLPLLPAMHAGRLNDCVNVRTIEATSLKIITSRPKSINTDGELSTTTPAEFRVLPAQLNVFVPAARSNSVQSNNTQSNNI</sequence>
<dbReference type="InterPro" id="IPR045540">
    <property type="entry name" value="YegS/DAGK_C"/>
</dbReference>
<comment type="caution">
    <text evidence="2">The sequence shown here is derived from an EMBL/GenBank/DDBJ whole genome shotgun (WGS) entry which is preliminary data.</text>
</comment>
<dbReference type="Gene3D" id="3.40.50.10330">
    <property type="entry name" value="Probable inorganic polyphosphate/atp-NAD kinase, domain 1"/>
    <property type="match status" value="1"/>
</dbReference>
<dbReference type="NCBIfam" id="TIGR00147">
    <property type="entry name" value="YegS/Rv2252/BmrU family lipid kinase"/>
    <property type="match status" value="1"/>
</dbReference>
<dbReference type="EC" id="2.7.1.-" evidence="2"/>
<name>A0ABW7CBW3_9CYAN</name>
<dbReference type="Proteomes" id="UP001604335">
    <property type="component" value="Unassembled WGS sequence"/>
</dbReference>